<dbReference type="RefSeq" id="WP_117393176.1">
    <property type="nucleotide sequence ID" value="NZ_QWDC01000003.1"/>
</dbReference>
<proteinExistence type="predicted"/>
<dbReference type="OrthoDB" id="791091at2"/>
<evidence type="ECO:0008006" key="3">
    <source>
        <dbReference type="Google" id="ProtNLM"/>
    </source>
</evidence>
<accession>A0A372NPW0</accession>
<name>A0A372NPW0_9SPHI</name>
<gene>
    <name evidence="1" type="ORF">D0C36_18690</name>
</gene>
<dbReference type="EMBL" id="QWDC01000003">
    <property type="protein sequence ID" value="RFZ90974.1"/>
    <property type="molecule type" value="Genomic_DNA"/>
</dbReference>
<comment type="caution">
    <text evidence="1">The sequence shown here is derived from an EMBL/GenBank/DDBJ whole genome shotgun (WGS) entry which is preliminary data.</text>
</comment>
<dbReference type="Proteomes" id="UP000264217">
    <property type="component" value="Unassembled WGS sequence"/>
</dbReference>
<dbReference type="PROSITE" id="PS51257">
    <property type="entry name" value="PROKAR_LIPOPROTEIN"/>
    <property type="match status" value="1"/>
</dbReference>
<sequence length="231" mass="26418">MNKKLVFIWCFALFGCGPKNLDLKNIPLGQKSAVQLSDYTQNTKEQKGRFEKPTENGIDLVDKGEKITYYFFAGKDNITFNKARLANVLESKVVTYDGIVSFIGIHPDNRDAVNLLKSIITENGTPDSIIYDERKFTSVDKATLPVLQDAMGDKIKEVTDEFDDKSTRYPQRLIWTKNDILTEVIIDPTNAHLNMAVNIITKKAYADHIVIEYFKPLLKEYDSPYLHLFKK</sequence>
<dbReference type="AlphaFoldDB" id="A0A372NPW0"/>
<evidence type="ECO:0000313" key="1">
    <source>
        <dbReference type="EMBL" id="RFZ90974.1"/>
    </source>
</evidence>
<organism evidence="1 2">
    <name type="scientific">Mucilaginibacter conchicola</name>
    <dbReference type="NCBI Taxonomy" id="2303333"/>
    <lineage>
        <taxon>Bacteria</taxon>
        <taxon>Pseudomonadati</taxon>
        <taxon>Bacteroidota</taxon>
        <taxon>Sphingobacteriia</taxon>
        <taxon>Sphingobacteriales</taxon>
        <taxon>Sphingobacteriaceae</taxon>
        <taxon>Mucilaginibacter</taxon>
    </lineage>
</organism>
<reference evidence="1 2" key="1">
    <citation type="submission" date="2018-08" db="EMBL/GenBank/DDBJ databases">
        <title>Mucilaginibacter sp. MYSH2.</title>
        <authorList>
            <person name="Seo T."/>
        </authorList>
    </citation>
    <scope>NUCLEOTIDE SEQUENCE [LARGE SCALE GENOMIC DNA]</scope>
    <source>
        <strain evidence="1 2">MYSH2</strain>
    </source>
</reference>
<protein>
    <recommendedName>
        <fullName evidence="3">Lipoprotein</fullName>
    </recommendedName>
</protein>
<keyword evidence="2" id="KW-1185">Reference proteome</keyword>
<evidence type="ECO:0000313" key="2">
    <source>
        <dbReference type="Proteomes" id="UP000264217"/>
    </source>
</evidence>